<comment type="similarity">
    <text evidence="1 2">Belongs to the RNase T2 family.</text>
</comment>
<protein>
    <submittedName>
        <fullName evidence="4">Ribonuclease</fullName>
    </submittedName>
</protein>
<organism evidence="4 5">
    <name type="scientific">Massilia atriviolacea</name>
    <dbReference type="NCBI Taxonomy" id="2495579"/>
    <lineage>
        <taxon>Bacteria</taxon>
        <taxon>Pseudomonadati</taxon>
        <taxon>Pseudomonadota</taxon>
        <taxon>Betaproteobacteria</taxon>
        <taxon>Burkholderiales</taxon>
        <taxon>Oxalobacteraceae</taxon>
        <taxon>Telluria group</taxon>
        <taxon>Massilia</taxon>
    </lineage>
</organism>
<accession>A0A430HER6</accession>
<feature type="signal peptide" evidence="3">
    <location>
        <begin position="1"/>
        <end position="21"/>
    </location>
</feature>
<gene>
    <name evidence="4" type="ORF">EJB06_26715</name>
</gene>
<dbReference type="InterPro" id="IPR001568">
    <property type="entry name" value="RNase_T2-like"/>
</dbReference>
<name>A0A430HER6_9BURK</name>
<proteinExistence type="inferred from homology"/>
<evidence type="ECO:0000256" key="2">
    <source>
        <dbReference type="RuleBase" id="RU004328"/>
    </source>
</evidence>
<comment type="caution">
    <text evidence="4">The sequence shown here is derived from an EMBL/GenBank/DDBJ whole genome shotgun (WGS) entry which is preliminary data.</text>
</comment>
<dbReference type="InterPro" id="IPR036430">
    <property type="entry name" value="RNase_T2-like_sf"/>
</dbReference>
<dbReference type="SUPFAM" id="SSF55895">
    <property type="entry name" value="Ribonuclease Rh-like"/>
    <property type="match status" value="1"/>
</dbReference>
<reference evidence="4 5" key="1">
    <citation type="submission" date="2018-12" db="EMBL/GenBank/DDBJ databases">
        <authorList>
            <person name="Yang E."/>
        </authorList>
    </citation>
    <scope>NUCLEOTIDE SEQUENCE [LARGE SCALE GENOMIC DNA]</scope>
    <source>
        <strain evidence="4 5">SOD</strain>
    </source>
</reference>
<evidence type="ECO:0000256" key="3">
    <source>
        <dbReference type="SAM" id="SignalP"/>
    </source>
</evidence>
<dbReference type="Pfam" id="PF00445">
    <property type="entry name" value="Ribonuclease_T2"/>
    <property type="match status" value="1"/>
</dbReference>
<feature type="chain" id="PRO_5019473511" evidence="3">
    <location>
        <begin position="22"/>
        <end position="217"/>
    </location>
</feature>
<keyword evidence="5" id="KW-1185">Reference proteome</keyword>
<dbReference type="AlphaFoldDB" id="A0A430HER6"/>
<dbReference type="Gene3D" id="3.90.730.10">
    <property type="entry name" value="Ribonuclease T2-like"/>
    <property type="match status" value="1"/>
</dbReference>
<dbReference type="PROSITE" id="PS00530">
    <property type="entry name" value="RNASE_T2_1"/>
    <property type="match status" value="1"/>
</dbReference>
<dbReference type="EMBL" id="RXLQ01000019">
    <property type="protein sequence ID" value="RSZ56000.1"/>
    <property type="molecule type" value="Genomic_DNA"/>
</dbReference>
<dbReference type="PANTHER" id="PTHR11240:SF22">
    <property type="entry name" value="RIBONUCLEASE T2"/>
    <property type="match status" value="1"/>
</dbReference>
<keyword evidence="3" id="KW-0732">Signal</keyword>
<evidence type="ECO:0000313" key="5">
    <source>
        <dbReference type="Proteomes" id="UP000278085"/>
    </source>
</evidence>
<dbReference type="GO" id="GO:0033897">
    <property type="term" value="F:ribonuclease T2 activity"/>
    <property type="evidence" value="ECO:0007669"/>
    <property type="project" value="InterPro"/>
</dbReference>
<dbReference type="RefSeq" id="WP_126077079.1">
    <property type="nucleotide sequence ID" value="NZ_CP051166.1"/>
</dbReference>
<evidence type="ECO:0000313" key="4">
    <source>
        <dbReference type="EMBL" id="RSZ56000.1"/>
    </source>
</evidence>
<dbReference type="GO" id="GO:0003723">
    <property type="term" value="F:RNA binding"/>
    <property type="evidence" value="ECO:0007669"/>
    <property type="project" value="InterPro"/>
</dbReference>
<dbReference type="PANTHER" id="PTHR11240">
    <property type="entry name" value="RIBONUCLEASE T2"/>
    <property type="match status" value="1"/>
</dbReference>
<sequence>MLKLRQYALVALMALAGAAQAKAPRAVTGQFDYYAVALSWSPSYCASRSDPDQCAVGRQLGFVLHGLWPQYESGYPSNCSKQKLPDDVREKYTPLFPSPKLIGHEWSKHGTCSGLEPAAYFELSAKLKDQLAIPAPYQKPVAPLRTTNAELYSAFKGANPNLARDGVLPFCASGGRFLREVHACYDKNGSSRSCSPGQVKRSQSSCGQDSFLIQSVR</sequence>
<dbReference type="GO" id="GO:0006401">
    <property type="term" value="P:RNA catabolic process"/>
    <property type="evidence" value="ECO:0007669"/>
    <property type="project" value="TreeGrafter"/>
</dbReference>
<evidence type="ECO:0000256" key="1">
    <source>
        <dbReference type="ARBA" id="ARBA00007469"/>
    </source>
</evidence>
<dbReference type="OrthoDB" id="4720638at2"/>
<dbReference type="InterPro" id="IPR018188">
    <property type="entry name" value="RNase_T2_His_AS_1"/>
</dbReference>
<dbReference type="Proteomes" id="UP000278085">
    <property type="component" value="Unassembled WGS sequence"/>
</dbReference>